<dbReference type="SUPFAM" id="SSF56112">
    <property type="entry name" value="Protein kinase-like (PK-like)"/>
    <property type="match status" value="1"/>
</dbReference>
<evidence type="ECO:0000256" key="3">
    <source>
        <dbReference type="ARBA" id="ARBA00022777"/>
    </source>
</evidence>
<evidence type="ECO:0000256" key="2">
    <source>
        <dbReference type="ARBA" id="ARBA00022741"/>
    </source>
</evidence>
<evidence type="ECO:0000313" key="8">
    <source>
        <dbReference type="Proteomes" id="UP000295781"/>
    </source>
</evidence>
<keyword evidence="2" id="KW-0547">Nucleotide-binding</keyword>
<feature type="region of interest" description="Disordered" evidence="5">
    <location>
        <begin position="151"/>
        <end position="173"/>
    </location>
</feature>
<evidence type="ECO:0000259" key="6">
    <source>
        <dbReference type="PROSITE" id="PS50011"/>
    </source>
</evidence>
<gene>
    <name evidence="7" type="ORF">SOCEGT47_053520</name>
</gene>
<evidence type="ECO:0000313" key="7">
    <source>
        <dbReference type="EMBL" id="AUX24812.1"/>
    </source>
</evidence>
<dbReference type="Gene3D" id="1.10.510.10">
    <property type="entry name" value="Transferase(Phosphotransferase) domain 1"/>
    <property type="match status" value="1"/>
</dbReference>
<keyword evidence="3" id="KW-0418">Kinase</keyword>
<evidence type="ECO:0000256" key="1">
    <source>
        <dbReference type="ARBA" id="ARBA00022679"/>
    </source>
</evidence>
<name>A0A4V0NE37_SORCE</name>
<reference evidence="7 8" key="1">
    <citation type="submission" date="2015-09" db="EMBL/GenBank/DDBJ databases">
        <title>Sorangium comparison.</title>
        <authorList>
            <person name="Zaburannyi N."/>
            <person name="Bunk B."/>
            <person name="Overmann J."/>
            <person name="Mueller R."/>
        </authorList>
    </citation>
    <scope>NUCLEOTIDE SEQUENCE [LARGE SCALE GENOMIC DNA]</scope>
    <source>
        <strain evidence="7 8">So ceGT47</strain>
    </source>
</reference>
<feature type="compositionally biased region" description="Low complexity" evidence="5">
    <location>
        <begin position="211"/>
        <end position="221"/>
    </location>
</feature>
<dbReference type="PROSITE" id="PS50011">
    <property type="entry name" value="PROTEIN_KINASE_DOM"/>
    <property type="match status" value="1"/>
</dbReference>
<feature type="compositionally biased region" description="Basic residues" evidence="5">
    <location>
        <begin position="236"/>
        <end position="248"/>
    </location>
</feature>
<dbReference type="EMBL" id="CP012670">
    <property type="protein sequence ID" value="AUX24812.1"/>
    <property type="molecule type" value="Genomic_DNA"/>
</dbReference>
<dbReference type="InterPro" id="IPR011009">
    <property type="entry name" value="Kinase-like_dom_sf"/>
</dbReference>
<dbReference type="AlphaFoldDB" id="A0A4V0NE37"/>
<protein>
    <recommendedName>
        <fullName evidence="6">Protein kinase domain-containing protein</fullName>
    </recommendedName>
</protein>
<dbReference type="Proteomes" id="UP000295781">
    <property type="component" value="Chromosome"/>
</dbReference>
<feature type="domain" description="Protein kinase" evidence="6">
    <location>
        <begin position="1"/>
        <end position="148"/>
    </location>
</feature>
<sequence>MGWAIRLAKRIEALHALGVAHGAISPECVLTAAVDRTSKAILADLRQTPSRIAYQSPERVAGGTLSPGDDVWAIAATLYEVLTGASAFGGASDAETRQRIANASPAPLAVFDVGDDDLQRVLDDAFQRDRSLRTTNAAAFRRALEEWHPDPAARTLLPLDDEDSTNDDEDDDEVRTLMRPAPLSSAQLNELIAQRTAALQAGQPPTPAQPARPAAPAAPGGAAPPRPGVALAPGPRRPRSPRPRAAARRSREGAFRGWGRCR</sequence>
<evidence type="ECO:0000256" key="4">
    <source>
        <dbReference type="ARBA" id="ARBA00022840"/>
    </source>
</evidence>
<evidence type="ECO:0000256" key="5">
    <source>
        <dbReference type="SAM" id="MobiDB-lite"/>
    </source>
</evidence>
<dbReference type="PANTHER" id="PTHR43289">
    <property type="entry name" value="MITOGEN-ACTIVATED PROTEIN KINASE KINASE KINASE 20-RELATED"/>
    <property type="match status" value="1"/>
</dbReference>
<accession>A0A4V0NE37</accession>
<keyword evidence="4" id="KW-0067">ATP-binding</keyword>
<feature type="region of interest" description="Disordered" evidence="5">
    <location>
        <begin position="199"/>
        <end position="262"/>
    </location>
</feature>
<organism evidence="7 8">
    <name type="scientific">Sorangium cellulosum</name>
    <name type="common">Polyangium cellulosum</name>
    <dbReference type="NCBI Taxonomy" id="56"/>
    <lineage>
        <taxon>Bacteria</taxon>
        <taxon>Pseudomonadati</taxon>
        <taxon>Myxococcota</taxon>
        <taxon>Polyangia</taxon>
        <taxon>Polyangiales</taxon>
        <taxon>Polyangiaceae</taxon>
        <taxon>Sorangium</taxon>
    </lineage>
</organism>
<feature type="compositionally biased region" description="Acidic residues" evidence="5">
    <location>
        <begin position="159"/>
        <end position="173"/>
    </location>
</feature>
<dbReference type="GO" id="GO:0005524">
    <property type="term" value="F:ATP binding"/>
    <property type="evidence" value="ECO:0007669"/>
    <property type="project" value="UniProtKB-KW"/>
</dbReference>
<dbReference type="GO" id="GO:0004674">
    <property type="term" value="F:protein serine/threonine kinase activity"/>
    <property type="evidence" value="ECO:0007669"/>
    <property type="project" value="TreeGrafter"/>
</dbReference>
<dbReference type="PANTHER" id="PTHR43289:SF6">
    <property type="entry name" value="SERINE_THREONINE-PROTEIN KINASE NEKL-3"/>
    <property type="match status" value="1"/>
</dbReference>
<dbReference type="InterPro" id="IPR000719">
    <property type="entry name" value="Prot_kinase_dom"/>
</dbReference>
<keyword evidence="1" id="KW-0808">Transferase</keyword>
<proteinExistence type="predicted"/>